<sequence length="64" mass="7121">MTDAPENWFAEYMQVQSDLSTARGALAFIRGVLDTCQRFEREITPGLVDAMLKEASAVLDKGKQ</sequence>
<dbReference type="EMBL" id="LR797114">
    <property type="protein sequence ID" value="CAB4187963.1"/>
    <property type="molecule type" value="Genomic_DNA"/>
</dbReference>
<evidence type="ECO:0000313" key="1">
    <source>
        <dbReference type="EMBL" id="CAB4187963.1"/>
    </source>
</evidence>
<proteinExistence type="predicted"/>
<name>A0A6J5QTU7_9CAUD</name>
<accession>A0A6J5QTU7</accession>
<organism evidence="1">
    <name type="scientific">uncultured Caudovirales phage</name>
    <dbReference type="NCBI Taxonomy" id="2100421"/>
    <lineage>
        <taxon>Viruses</taxon>
        <taxon>Duplodnaviria</taxon>
        <taxon>Heunggongvirae</taxon>
        <taxon>Uroviricota</taxon>
        <taxon>Caudoviricetes</taxon>
        <taxon>Peduoviridae</taxon>
        <taxon>Maltschvirus</taxon>
        <taxon>Maltschvirus maltsch</taxon>
    </lineage>
</organism>
<gene>
    <name evidence="1" type="ORF">UFOVP1169_34</name>
</gene>
<reference evidence="1" key="1">
    <citation type="submission" date="2020-05" db="EMBL/GenBank/DDBJ databases">
        <authorList>
            <person name="Chiriac C."/>
            <person name="Salcher M."/>
            <person name="Ghai R."/>
            <person name="Kavagutti S V."/>
        </authorList>
    </citation>
    <scope>NUCLEOTIDE SEQUENCE</scope>
</reference>
<protein>
    <submittedName>
        <fullName evidence="1">Uncharacterized protein</fullName>
    </submittedName>
</protein>